<organism evidence="5">
    <name type="scientific">Micromonospora sp. CCTCC AA 2012012</name>
    <dbReference type="NCBI Taxonomy" id="3111921"/>
    <lineage>
        <taxon>Bacteria</taxon>
        <taxon>Bacillati</taxon>
        <taxon>Actinomycetota</taxon>
        <taxon>Actinomycetes</taxon>
        <taxon>Micromonosporales</taxon>
        <taxon>Micromonosporaceae</taxon>
        <taxon>Micromonospora</taxon>
    </lineage>
</organism>
<feature type="domain" description="MEDS" evidence="3">
    <location>
        <begin position="15"/>
        <end position="154"/>
    </location>
</feature>
<name>A0AAU8HP32_9ACTN</name>
<evidence type="ECO:0000259" key="3">
    <source>
        <dbReference type="Pfam" id="PF14417"/>
    </source>
</evidence>
<dbReference type="AlphaFoldDB" id="A0AAU8HP32"/>
<dbReference type="InterPro" id="IPR003594">
    <property type="entry name" value="HATPase_dom"/>
</dbReference>
<evidence type="ECO:0000313" key="4">
    <source>
        <dbReference type="EMBL" id="XBP96379.1"/>
    </source>
</evidence>
<dbReference type="InterPro" id="IPR047718">
    <property type="entry name" value="RsbA-like_anti_sig"/>
</dbReference>
<dbReference type="InterPro" id="IPR036890">
    <property type="entry name" value="HATPase_C_sf"/>
</dbReference>
<dbReference type="EMBL" id="CP157762">
    <property type="protein sequence ID" value="XBP96379.1"/>
    <property type="molecule type" value="Genomic_DNA"/>
</dbReference>
<dbReference type="GO" id="GO:0004674">
    <property type="term" value="F:protein serine/threonine kinase activity"/>
    <property type="evidence" value="ECO:0007669"/>
    <property type="project" value="UniProtKB-KW"/>
</dbReference>
<dbReference type="InterPro" id="IPR025847">
    <property type="entry name" value="MEDS_domain"/>
</dbReference>
<dbReference type="Pfam" id="PF13581">
    <property type="entry name" value="HATPase_c_2"/>
    <property type="match status" value="1"/>
</dbReference>
<keyword evidence="1" id="KW-0723">Serine/threonine-protein kinase</keyword>
<evidence type="ECO:0000256" key="1">
    <source>
        <dbReference type="ARBA" id="ARBA00022527"/>
    </source>
</evidence>
<gene>
    <name evidence="5" type="ORF">ABUL08_13650</name>
    <name evidence="4" type="ORF">VK199_13590</name>
</gene>
<dbReference type="Pfam" id="PF14417">
    <property type="entry name" value="MEDS"/>
    <property type="match status" value="1"/>
</dbReference>
<dbReference type="InterPro" id="IPR050267">
    <property type="entry name" value="Anti-sigma-factor_SerPK"/>
</dbReference>
<dbReference type="PANTHER" id="PTHR35526:SF3">
    <property type="entry name" value="ANTI-SIGMA-F FACTOR RSBW"/>
    <property type="match status" value="1"/>
</dbReference>
<dbReference type="PANTHER" id="PTHR35526">
    <property type="entry name" value="ANTI-SIGMA-F FACTOR RSBW-RELATED"/>
    <property type="match status" value="1"/>
</dbReference>
<dbReference type="SUPFAM" id="SSF55874">
    <property type="entry name" value="ATPase domain of HSP90 chaperone/DNA topoisomerase II/histidine kinase"/>
    <property type="match status" value="1"/>
</dbReference>
<dbReference type="RefSeq" id="WP_350938054.1">
    <property type="nucleotide sequence ID" value="NZ_CP157762.1"/>
</dbReference>
<keyword evidence="1" id="KW-0418">Kinase</keyword>
<protein>
    <submittedName>
        <fullName evidence="5">Anti-sigma factor RsbA family regulatory protein</fullName>
    </submittedName>
</protein>
<evidence type="ECO:0000259" key="2">
    <source>
        <dbReference type="Pfam" id="PF13581"/>
    </source>
</evidence>
<dbReference type="CDD" id="cd16936">
    <property type="entry name" value="HATPase_RsbW-like"/>
    <property type="match status" value="1"/>
</dbReference>
<reference evidence="4" key="1">
    <citation type="submission" date="2024-01" db="EMBL/GenBank/DDBJ databases">
        <title>The genome sequence of Micromonospora mangrovi CCTCC AA 2012012.</title>
        <authorList>
            <person name="Gao J."/>
        </authorList>
    </citation>
    <scope>NUCLEOTIDE SEQUENCE</scope>
    <source>
        <strain evidence="4">CCTCC AA 2012012</strain>
    </source>
</reference>
<sequence>MTDDGPSASPPDGLRHDALLYADDRDYLDAIRAFAAEGRAAGEPVLVAVPTHRLASVRAALTGLDGIEFADLAVLGRNPAAIIPGTLHRFPGRRTRIIGEWLWPDRRPAAFRHCVGHEAALDLVFAGQQLATRCLFDRTRLPADALADIRRTHRWLVAGGVARLSPDHLSPHDVLTRLAAPLPAPPPYAVTRPVESADLGALRAAVAAVATAAGLTGERLDDLRIAVTELASNALTHAAPPAVVRCWVAAGELLCEVTSRGELRDPLAGRVPPPADSVRGRGLLLVQQLCDLVDIRAADGTTTVRLHLELPPAAPASAPGAAQGGCALAL</sequence>
<evidence type="ECO:0000313" key="5">
    <source>
        <dbReference type="EMBL" id="XCH77084.1"/>
    </source>
</evidence>
<accession>A0AAU8HP32</accession>
<dbReference type="Gene3D" id="3.30.565.10">
    <property type="entry name" value="Histidine kinase-like ATPase, C-terminal domain"/>
    <property type="match status" value="1"/>
</dbReference>
<dbReference type="EMBL" id="CP159342">
    <property type="protein sequence ID" value="XCH77084.1"/>
    <property type="molecule type" value="Genomic_DNA"/>
</dbReference>
<proteinExistence type="predicted"/>
<reference evidence="5" key="2">
    <citation type="submission" date="2024-06" db="EMBL/GenBank/DDBJ databases">
        <title>Micromonospora mangrovi CCTCC AA 2012012 genome sequences.</title>
        <authorList>
            <person name="Gao J."/>
        </authorList>
    </citation>
    <scope>NUCLEOTIDE SEQUENCE</scope>
    <source>
        <strain evidence="5">CCTCC AA 2012012</strain>
    </source>
</reference>
<feature type="domain" description="Histidine kinase/HSP90-like ATPase" evidence="2">
    <location>
        <begin position="196"/>
        <end position="306"/>
    </location>
</feature>
<keyword evidence="1" id="KW-0808">Transferase</keyword>
<dbReference type="NCBIfam" id="NF041045">
    <property type="entry name" value="RsbA_anti_sig"/>
    <property type="match status" value="1"/>
</dbReference>